<dbReference type="GO" id="GO:0030425">
    <property type="term" value="C:dendrite"/>
    <property type="evidence" value="ECO:0007669"/>
    <property type="project" value="TreeGrafter"/>
</dbReference>
<dbReference type="OrthoDB" id="10067624at2759"/>
<evidence type="ECO:0000256" key="3">
    <source>
        <dbReference type="ARBA" id="ARBA00023054"/>
    </source>
</evidence>
<name>A0A6I9YGH6_9SAUR</name>
<organism evidence="8 9">
    <name type="scientific">Thamnophis sirtalis</name>
    <dbReference type="NCBI Taxonomy" id="35019"/>
    <lineage>
        <taxon>Eukaryota</taxon>
        <taxon>Metazoa</taxon>
        <taxon>Chordata</taxon>
        <taxon>Craniata</taxon>
        <taxon>Vertebrata</taxon>
        <taxon>Euteleostomi</taxon>
        <taxon>Lepidosauria</taxon>
        <taxon>Squamata</taxon>
        <taxon>Bifurcata</taxon>
        <taxon>Unidentata</taxon>
        <taxon>Episquamata</taxon>
        <taxon>Toxicofera</taxon>
        <taxon>Serpentes</taxon>
        <taxon>Colubroidea</taxon>
        <taxon>Colubridae</taxon>
        <taxon>Natricinae</taxon>
        <taxon>Thamnophis</taxon>
    </lineage>
</organism>
<evidence type="ECO:0000259" key="6">
    <source>
        <dbReference type="SMART" id="SM01423"/>
    </source>
</evidence>
<dbReference type="GeneID" id="106550022"/>
<evidence type="ECO:0000313" key="9">
    <source>
        <dbReference type="RefSeq" id="XP_013923276.1"/>
    </source>
</evidence>
<gene>
    <name evidence="9" type="primary">LOC106550022</name>
</gene>
<dbReference type="GO" id="GO:0050811">
    <property type="term" value="F:GABA receptor binding"/>
    <property type="evidence" value="ECO:0007669"/>
    <property type="project" value="TreeGrafter"/>
</dbReference>
<dbReference type="GO" id="GO:0005739">
    <property type="term" value="C:mitochondrion"/>
    <property type="evidence" value="ECO:0007669"/>
    <property type="project" value="UniProtKB-SubCell"/>
</dbReference>
<dbReference type="GO" id="GO:0017022">
    <property type="term" value="F:myosin binding"/>
    <property type="evidence" value="ECO:0007669"/>
    <property type="project" value="TreeGrafter"/>
</dbReference>
<dbReference type="PANTHER" id="PTHR15751">
    <property type="entry name" value="TRAFFICKING KINESIN-BINDING PROTEIN"/>
    <property type="match status" value="1"/>
</dbReference>
<evidence type="ECO:0000256" key="4">
    <source>
        <dbReference type="ARBA" id="ARBA00023128"/>
    </source>
</evidence>
<feature type="domain" description="Trafficking kinesin-binding protein C-terminal" evidence="6">
    <location>
        <begin position="206"/>
        <end position="358"/>
    </location>
</feature>
<dbReference type="GO" id="GO:0022008">
    <property type="term" value="P:neurogenesis"/>
    <property type="evidence" value="ECO:0007669"/>
    <property type="project" value="TreeGrafter"/>
</dbReference>
<dbReference type="Proteomes" id="UP000504617">
    <property type="component" value="Unplaced"/>
</dbReference>
<dbReference type="AlphaFoldDB" id="A0A6I9YGH6"/>
<reference evidence="9" key="1">
    <citation type="submission" date="2025-08" db="UniProtKB">
        <authorList>
            <consortium name="RefSeq"/>
        </authorList>
    </citation>
    <scope>IDENTIFICATION</scope>
</reference>
<accession>A0A6I9YGH6</accession>
<dbReference type="RefSeq" id="XP_013923276.1">
    <property type="nucleotide sequence ID" value="XM_014067801.1"/>
</dbReference>
<evidence type="ECO:0000259" key="7">
    <source>
        <dbReference type="SMART" id="SM01424"/>
    </source>
</evidence>
<keyword evidence="3 5" id="KW-0175">Coiled coil</keyword>
<dbReference type="GO" id="GO:0031410">
    <property type="term" value="C:cytoplasmic vesicle"/>
    <property type="evidence" value="ECO:0007669"/>
    <property type="project" value="TreeGrafter"/>
</dbReference>
<evidence type="ECO:0000256" key="2">
    <source>
        <dbReference type="ARBA" id="ARBA00007007"/>
    </source>
</evidence>
<dbReference type="InterPro" id="IPR022154">
    <property type="entry name" value="TRAK1/2_C"/>
</dbReference>
<feature type="coiled-coil region" evidence="5">
    <location>
        <begin position="41"/>
        <end position="124"/>
    </location>
</feature>
<dbReference type="InterPro" id="IPR006933">
    <property type="entry name" value="HAP1_N"/>
</dbReference>
<comment type="similarity">
    <text evidence="2">Belongs to the milton family.</text>
</comment>
<dbReference type="InterPro" id="IPR051946">
    <property type="entry name" value="Intracell_Traff-Reg"/>
</dbReference>
<protein>
    <submittedName>
        <fullName evidence="9">Trafficking kinesin-binding protein 2-like</fullName>
    </submittedName>
</protein>
<dbReference type="GO" id="GO:0006605">
    <property type="term" value="P:protein targeting"/>
    <property type="evidence" value="ECO:0007669"/>
    <property type="project" value="TreeGrafter"/>
</dbReference>
<dbReference type="Pfam" id="PF12448">
    <property type="entry name" value="Milton"/>
    <property type="match status" value="1"/>
</dbReference>
<evidence type="ECO:0000256" key="5">
    <source>
        <dbReference type="SAM" id="Coils"/>
    </source>
</evidence>
<evidence type="ECO:0000313" key="8">
    <source>
        <dbReference type="Proteomes" id="UP000504617"/>
    </source>
</evidence>
<dbReference type="GO" id="GO:0047496">
    <property type="term" value="P:vesicle transport along microtubule"/>
    <property type="evidence" value="ECO:0007669"/>
    <property type="project" value="TreeGrafter"/>
</dbReference>
<dbReference type="GO" id="GO:1904115">
    <property type="term" value="C:axon cytoplasm"/>
    <property type="evidence" value="ECO:0007669"/>
    <property type="project" value="GOC"/>
</dbReference>
<proteinExistence type="inferred from homology"/>
<dbReference type="SMART" id="SM01424">
    <property type="entry name" value="HAP1_N"/>
    <property type="match status" value="1"/>
</dbReference>
<sequence>MGKLIKINEILKFLKACHLKTETMTYEDKEHQLVTDCVKEITCISAEIEEANAQIARMSEELMRKDEELINYQEEISSLLSQIVDLQHKIKEHVIEKEELKLHLQASKDAQKQLTAELHEVQERNVECLGMLQESQEEVKALRSKTSQAAVLCRPQLCGAFPVESLAAEIEGTMRKVISLDEESLGKQKVQQKRIFDTVKLANDMRGRSASCPVSLSIPGSNRSSVVMTAKPFHSGLQYMEGKGVQALKASTEGVSKETQKLSHPGIPAEDDVATALHKLNLRCQNYLSEKWFFEEELKREIRFLADQKEELVVCSTPVNNSLSLNSSSERFDFSGSSSSMWSLLPEKLQIVKPLEGSQTLFHWQQLAQPNLGTILDSRPGVVTKDFAPLSQEDVYYLSDLEEDEERDEGITFQVSSQEESKQAVPKSVPGIFLPPVKLAAVPHTASNPGKCLSSTNSTFTFTTCRILHPSDITQVTPSTLYSPLCSGSCSSTGSVITSSPPMLYKLSTGEFLTSRRDSTTTFSSTRSLAKVLQEQGISATVYNTPVQLETPLLPHPKMPAVPSTPPNSPLHSPCSSPQPFESRACVSENFLASRPAETLLHELYGQNLSNPDAGQLKMNLVERLKKLGIARAVKQPEAGGYRKSQRENSCLQRQGSGVYVSAGSNLMGGLRRNHSLPVLIGALAGPVSASSTTMEVLKED</sequence>
<feature type="domain" description="HAP1 N-terminal" evidence="7">
    <location>
        <begin position="5"/>
        <end position="145"/>
    </location>
</feature>
<dbReference type="PANTHER" id="PTHR15751:SF13">
    <property type="entry name" value="TRAFFICKING KINESIN-BINDING PROTEIN 2"/>
    <property type="match status" value="1"/>
</dbReference>
<dbReference type="GO" id="GO:0098957">
    <property type="term" value="P:anterograde axonal transport of mitochondrion"/>
    <property type="evidence" value="ECO:0007669"/>
    <property type="project" value="TreeGrafter"/>
</dbReference>
<keyword evidence="4" id="KW-0496">Mitochondrion</keyword>
<evidence type="ECO:0000256" key="1">
    <source>
        <dbReference type="ARBA" id="ARBA00004173"/>
    </source>
</evidence>
<dbReference type="KEGG" id="tsr:106550022"/>
<dbReference type="SMART" id="SM01423">
    <property type="entry name" value="Milton"/>
    <property type="match status" value="1"/>
</dbReference>
<keyword evidence="8" id="KW-1185">Reference proteome</keyword>
<dbReference type="Pfam" id="PF04849">
    <property type="entry name" value="HAP1_N"/>
    <property type="match status" value="1"/>
</dbReference>
<dbReference type="GO" id="GO:0048311">
    <property type="term" value="P:mitochondrion distribution"/>
    <property type="evidence" value="ECO:0007669"/>
    <property type="project" value="TreeGrafter"/>
</dbReference>
<comment type="subcellular location">
    <subcellularLocation>
        <location evidence="1">Mitochondrion</location>
    </subcellularLocation>
</comment>